<reference evidence="13 14" key="1">
    <citation type="journal article" date="2009" name="Nature">
        <title>Evolution of pathogenicity and sexual reproduction in eight Candida genomes.</title>
        <authorList>
            <person name="Butler G."/>
            <person name="Rasmussen M.D."/>
            <person name="Lin M.F."/>
            <person name="Santos M.A."/>
            <person name="Sakthikumar S."/>
            <person name="Munro C.A."/>
            <person name="Rheinbay E."/>
            <person name="Grabherr M."/>
            <person name="Forche A."/>
            <person name="Reedy J.L."/>
            <person name="Agrafioti I."/>
            <person name="Arnaud M.B."/>
            <person name="Bates S."/>
            <person name="Brown A.J."/>
            <person name="Brunke S."/>
            <person name="Costanzo M.C."/>
            <person name="Fitzpatrick D.A."/>
            <person name="de Groot P.W."/>
            <person name="Harris D."/>
            <person name="Hoyer L.L."/>
            <person name="Hube B."/>
            <person name="Klis F.M."/>
            <person name="Kodira C."/>
            <person name="Lennard N."/>
            <person name="Logue M.E."/>
            <person name="Martin R."/>
            <person name="Neiman A.M."/>
            <person name="Nikolaou E."/>
            <person name="Quail M.A."/>
            <person name="Quinn J."/>
            <person name="Santos M.C."/>
            <person name="Schmitzberger F.F."/>
            <person name="Sherlock G."/>
            <person name="Shah P."/>
            <person name="Silverstein K.A."/>
            <person name="Skrzypek M.S."/>
            <person name="Soll D."/>
            <person name="Staggs R."/>
            <person name="Stansfield I."/>
            <person name="Stumpf M.P."/>
            <person name="Sudbery P.E."/>
            <person name="Srikantha T."/>
            <person name="Zeng Q."/>
            <person name="Berman J."/>
            <person name="Berriman M."/>
            <person name="Heitman J."/>
            <person name="Gow N.A."/>
            <person name="Lorenz M.C."/>
            <person name="Birren B.W."/>
            <person name="Kellis M."/>
            <person name="Cuomo C.A."/>
        </authorList>
    </citation>
    <scope>NUCLEOTIDE SEQUENCE [LARGE SCALE GENOMIC DNA]</scope>
    <source>
        <strain evidence="14">ATCC 11503 / BCRC 21390 / CBS 2605 / JCM 1781 / NBRC 1676 / NRRL YB-4239</strain>
    </source>
</reference>
<accession>A5E0X5</accession>
<keyword evidence="11" id="KW-0325">Glycoprotein</keyword>
<evidence type="ECO:0000256" key="1">
    <source>
        <dbReference type="ARBA" id="ARBA00004323"/>
    </source>
</evidence>
<evidence type="ECO:0000256" key="2">
    <source>
        <dbReference type="ARBA" id="ARBA00004922"/>
    </source>
</evidence>
<dbReference type="AlphaFoldDB" id="A5E0X5"/>
<dbReference type="GO" id="GO:0006493">
    <property type="term" value="P:protein O-linked glycosylation"/>
    <property type="evidence" value="ECO:0007669"/>
    <property type="project" value="TreeGrafter"/>
</dbReference>
<evidence type="ECO:0000256" key="11">
    <source>
        <dbReference type="ARBA" id="ARBA00023180"/>
    </source>
</evidence>
<dbReference type="InParanoid" id="A5E0X5"/>
<dbReference type="STRING" id="379508.A5E0X5"/>
<keyword evidence="4" id="KW-0328">Glycosyltransferase</keyword>
<dbReference type="OMA" id="DYWCAYD"/>
<dbReference type="KEGG" id="lel:PVL30_002759"/>
<dbReference type="Pfam" id="PF11051">
    <property type="entry name" value="Mannosyl_trans3"/>
    <property type="match status" value="2"/>
</dbReference>
<keyword evidence="7" id="KW-0735">Signal-anchor</keyword>
<dbReference type="GO" id="GO:0000033">
    <property type="term" value="F:alpha-1,3-mannosyltransferase activity"/>
    <property type="evidence" value="ECO:0007669"/>
    <property type="project" value="TreeGrafter"/>
</dbReference>
<evidence type="ECO:0000256" key="7">
    <source>
        <dbReference type="ARBA" id="ARBA00022968"/>
    </source>
</evidence>
<organism evidence="13 14">
    <name type="scientific">Lodderomyces elongisporus (strain ATCC 11503 / CBS 2605 / JCM 1781 / NBRC 1676 / NRRL YB-4239)</name>
    <name type="common">Yeast</name>
    <name type="synonym">Saccharomyces elongisporus</name>
    <dbReference type="NCBI Taxonomy" id="379508"/>
    <lineage>
        <taxon>Eukaryota</taxon>
        <taxon>Fungi</taxon>
        <taxon>Dikarya</taxon>
        <taxon>Ascomycota</taxon>
        <taxon>Saccharomycotina</taxon>
        <taxon>Pichiomycetes</taxon>
        <taxon>Debaryomycetaceae</taxon>
        <taxon>Candida/Lodderomyces clade</taxon>
        <taxon>Lodderomyces</taxon>
    </lineage>
</organism>
<comment type="similarity">
    <text evidence="3">Belongs to the MNN1/MNT family.</text>
</comment>
<evidence type="ECO:0000256" key="10">
    <source>
        <dbReference type="ARBA" id="ARBA00023136"/>
    </source>
</evidence>
<name>A5E0X5_LODEL</name>
<evidence type="ECO:0000256" key="5">
    <source>
        <dbReference type="ARBA" id="ARBA00022679"/>
    </source>
</evidence>
<dbReference type="GeneID" id="5232363"/>
<comment type="pathway">
    <text evidence="2">Protein modification; protein glycosylation.</text>
</comment>
<dbReference type="EMBL" id="CH981527">
    <property type="protein sequence ID" value="EDK45083.1"/>
    <property type="molecule type" value="Genomic_DNA"/>
</dbReference>
<dbReference type="GO" id="GO:0000139">
    <property type="term" value="C:Golgi membrane"/>
    <property type="evidence" value="ECO:0007669"/>
    <property type="project" value="UniProtKB-SubCell"/>
</dbReference>
<keyword evidence="6 12" id="KW-0812">Transmembrane</keyword>
<proteinExistence type="inferred from homology"/>
<protein>
    <submittedName>
        <fullName evidence="13">Uncharacterized protein</fullName>
    </submittedName>
</protein>
<keyword evidence="5" id="KW-0808">Transferase</keyword>
<dbReference type="UniPathway" id="UPA00378"/>
<evidence type="ECO:0000256" key="12">
    <source>
        <dbReference type="SAM" id="Phobius"/>
    </source>
</evidence>
<dbReference type="HOGENOM" id="CLU_028276_0_0_1"/>
<evidence type="ECO:0000313" key="13">
    <source>
        <dbReference type="EMBL" id="EDK45083.1"/>
    </source>
</evidence>
<sequence>MGKRFYVRKGLTVLTLVLVVICIFWLGKRHQNQFLVANDAQTIAGSKKFSKLDLSCARDDFENSIYSKWETQRKNLDFTQLLIPERCSLYFSELEDFQVNLKFWSQFKVNPLVYKKKKWIKDITRAKRKEIRRKNWKPEYDQEIADMYEEEQAKYAHYERQIFDDVSHMKVFGKCMSKFLDDEMQCLNLEKKLYPWLKGLPLVQDAEGNPIIMQNGMEQLSERCIIKNILATSQGRGIVIPVNDTRVEHLVDYIERLLVTLKVMKNRLPIAIFHKNLSADIRARIANTSKGNDDNQYPLQSVMFFDLTPVTDYSHIDVVAQSLIFNHFQEVILLTENIIPLTDLNALFDENFKESAKETNDIAADTLESEKLGVYFFKYPSVFDKSKATPGYYDINHFIRNVLLPSTKDSQLYNLKASNTREFKRYFEDDFKTIIDPNIMMLNKSQALNGLLIALSLEFYDPLKLRINLPDIHWIAHRIAGTKIKFHNNPSVMAGMYTPEKSSEICSSSFGQLSDVDSLTLLFITSHQLQNWLEKRQSYTTFFEQKYVTTYKEEVDNIFDSSSLTKTIMERTNDEILQKLMLNPLTVENIIVPPTLTRKVHVKSFEEPNEAWVEQKKHIPERSRLESHKYYCVYSDIGDVFNGGTRGPTINVRRDKKELYGNVTVAWLNKQV</sequence>
<dbReference type="InterPro" id="IPR022751">
    <property type="entry name" value="Alpha_mannosyltransferase"/>
</dbReference>
<dbReference type="VEuPathDB" id="FungiDB:LELG_03262"/>
<evidence type="ECO:0000256" key="8">
    <source>
        <dbReference type="ARBA" id="ARBA00022989"/>
    </source>
</evidence>
<evidence type="ECO:0000256" key="3">
    <source>
        <dbReference type="ARBA" id="ARBA00009105"/>
    </source>
</evidence>
<dbReference type="eggNOG" id="ENOG502T9W7">
    <property type="taxonomic scope" value="Eukaryota"/>
</dbReference>
<dbReference type="PANTHER" id="PTHR31392">
    <property type="entry name" value="ALPHA-1,3-MANNOSYLTRANSFERASE MNN1-RELATED"/>
    <property type="match status" value="1"/>
</dbReference>
<keyword evidence="8 12" id="KW-1133">Transmembrane helix</keyword>
<evidence type="ECO:0000313" key="14">
    <source>
        <dbReference type="Proteomes" id="UP000001996"/>
    </source>
</evidence>
<keyword evidence="14" id="KW-1185">Reference proteome</keyword>
<gene>
    <name evidence="13" type="ORF">LELG_03262</name>
</gene>
<comment type="subcellular location">
    <subcellularLocation>
        <location evidence="1">Golgi apparatus membrane</location>
        <topology evidence="1">Single-pass type II membrane protein</topology>
    </subcellularLocation>
</comment>
<dbReference type="PANTHER" id="PTHR31392:SF1">
    <property type="entry name" value="ALPHA-1,3-MANNOSYLTRANSFERASE MNN1-RELATED"/>
    <property type="match status" value="1"/>
</dbReference>
<dbReference type="Proteomes" id="UP000001996">
    <property type="component" value="Unassembled WGS sequence"/>
</dbReference>
<keyword evidence="10 12" id="KW-0472">Membrane</keyword>
<dbReference type="OrthoDB" id="430354at2759"/>
<feature type="transmembrane region" description="Helical" evidence="12">
    <location>
        <begin position="7"/>
        <end position="27"/>
    </location>
</feature>
<evidence type="ECO:0000256" key="9">
    <source>
        <dbReference type="ARBA" id="ARBA00023034"/>
    </source>
</evidence>
<evidence type="ECO:0000256" key="6">
    <source>
        <dbReference type="ARBA" id="ARBA00022692"/>
    </source>
</evidence>
<evidence type="ECO:0000256" key="4">
    <source>
        <dbReference type="ARBA" id="ARBA00022676"/>
    </source>
</evidence>
<keyword evidence="9" id="KW-0333">Golgi apparatus</keyword>